<name>A0A3P1S0Y5_STRSA</name>
<reference evidence="2 3" key="1">
    <citation type="submission" date="2018-11" db="EMBL/GenBank/DDBJ databases">
        <title>Genomes From Bacteria Associated with the Canine Oral Cavity: a Test Case for Automated Genome-Based Taxonomic Assignment.</title>
        <authorList>
            <person name="Coil D.A."/>
            <person name="Jospin G."/>
            <person name="Darling A.E."/>
            <person name="Wallis C."/>
            <person name="Davis I.J."/>
            <person name="Harris S."/>
            <person name="Eisen J.A."/>
            <person name="Holcombe L.J."/>
            <person name="O'Flynn C."/>
        </authorList>
    </citation>
    <scope>NUCLEOTIDE SEQUENCE [LARGE SCALE GENOMIC DNA]</scope>
    <source>
        <strain evidence="2 3">OH953</strain>
    </source>
</reference>
<proteinExistence type="predicted"/>
<evidence type="ECO:0000313" key="3">
    <source>
        <dbReference type="Proteomes" id="UP000277597"/>
    </source>
</evidence>
<dbReference type="RefSeq" id="WP_124765806.1">
    <property type="nucleotide sequence ID" value="NZ_CP071413.1"/>
</dbReference>
<organism evidence="2 3">
    <name type="scientific">Streptococcus sanguinis</name>
    <dbReference type="NCBI Taxonomy" id="1305"/>
    <lineage>
        <taxon>Bacteria</taxon>
        <taxon>Bacillati</taxon>
        <taxon>Bacillota</taxon>
        <taxon>Bacilli</taxon>
        <taxon>Lactobacillales</taxon>
        <taxon>Streptococcaceae</taxon>
        <taxon>Streptococcus</taxon>
    </lineage>
</organism>
<keyword evidence="1" id="KW-0812">Transmembrane</keyword>
<keyword evidence="1" id="KW-1133">Transmembrane helix</keyword>
<feature type="transmembrane region" description="Helical" evidence="1">
    <location>
        <begin position="6"/>
        <end position="24"/>
    </location>
</feature>
<accession>A0A3P1S0Y5</accession>
<evidence type="ECO:0000313" key="2">
    <source>
        <dbReference type="EMBL" id="RRC90884.1"/>
    </source>
</evidence>
<sequence length="54" mass="6356">MKWTYLCKWILAILVVVGLSYLHLQANFIPKEILPFVGMFLIVVILKIFQAYEK</sequence>
<comment type="caution">
    <text evidence="2">The sequence shown here is derived from an EMBL/GenBank/DDBJ whole genome shotgun (WGS) entry which is preliminary data.</text>
</comment>
<dbReference type="AlphaFoldDB" id="A0A3P1S0Y5"/>
<dbReference type="EMBL" id="RQZI01000014">
    <property type="protein sequence ID" value="RRC90884.1"/>
    <property type="molecule type" value="Genomic_DNA"/>
</dbReference>
<protein>
    <submittedName>
        <fullName evidence="2">Uncharacterized protein</fullName>
    </submittedName>
</protein>
<feature type="transmembrane region" description="Helical" evidence="1">
    <location>
        <begin position="33"/>
        <end position="52"/>
    </location>
</feature>
<dbReference type="Proteomes" id="UP000277597">
    <property type="component" value="Unassembled WGS sequence"/>
</dbReference>
<evidence type="ECO:0000256" key="1">
    <source>
        <dbReference type="SAM" id="Phobius"/>
    </source>
</evidence>
<keyword evidence="1" id="KW-0472">Membrane</keyword>
<gene>
    <name evidence="2" type="ORF">EII39_10355</name>
</gene>